<dbReference type="EMBL" id="CM011681">
    <property type="protein sequence ID" value="TMS16939.1"/>
    <property type="molecule type" value="Genomic_DNA"/>
</dbReference>
<sequence>MEQMSELTSWLQQQTKKRSMKTKKKIWAHVHWYDRSTRLVTVSGTYKHTTPEAQEAVCIPNEPRHTKTLRGKHPLTRTVIDPLPFWSSRVSRPPPPLVSQ</sequence>
<reference evidence="1" key="1">
    <citation type="submission" date="2018-11" db="EMBL/GenBank/DDBJ databases">
        <title>The sequence and de novo assembly of Larimichthys crocea genome using PacBio and Hi-C technologies.</title>
        <authorList>
            <person name="Xu P."/>
            <person name="Chen B."/>
            <person name="Zhou Z."/>
            <person name="Ke Q."/>
            <person name="Wu Y."/>
            <person name="Bai H."/>
            <person name="Pu F."/>
        </authorList>
    </citation>
    <scope>NUCLEOTIDE SEQUENCE</scope>
    <source>
        <tissue evidence="1">Muscle</tissue>
    </source>
</reference>
<evidence type="ECO:0000313" key="2">
    <source>
        <dbReference type="Proteomes" id="UP000793456"/>
    </source>
</evidence>
<accession>A0ACD3RE45</accession>
<name>A0ACD3RE45_LARCR</name>
<protein>
    <submittedName>
        <fullName evidence="1">Uncharacterized protein</fullName>
    </submittedName>
</protein>
<keyword evidence="2" id="KW-1185">Reference proteome</keyword>
<evidence type="ECO:0000313" key="1">
    <source>
        <dbReference type="EMBL" id="TMS16939.1"/>
    </source>
</evidence>
<dbReference type="Proteomes" id="UP000793456">
    <property type="component" value="Chromosome VIII"/>
</dbReference>
<comment type="caution">
    <text evidence="1">The sequence shown here is derived from an EMBL/GenBank/DDBJ whole genome shotgun (WGS) entry which is preliminary data.</text>
</comment>
<proteinExistence type="predicted"/>
<organism evidence="1 2">
    <name type="scientific">Larimichthys crocea</name>
    <name type="common">Large yellow croaker</name>
    <name type="synonym">Pseudosciaena crocea</name>
    <dbReference type="NCBI Taxonomy" id="215358"/>
    <lineage>
        <taxon>Eukaryota</taxon>
        <taxon>Metazoa</taxon>
        <taxon>Chordata</taxon>
        <taxon>Craniata</taxon>
        <taxon>Vertebrata</taxon>
        <taxon>Euteleostomi</taxon>
        <taxon>Actinopterygii</taxon>
        <taxon>Neopterygii</taxon>
        <taxon>Teleostei</taxon>
        <taxon>Neoteleostei</taxon>
        <taxon>Acanthomorphata</taxon>
        <taxon>Eupercaria</taxon>
        <taxon>Sciaenidae</taxon>
        <taxon>Larimichthys</taxon>
    </lineage>
</organism>
<gene>
    <name evidence="1" type="ORF">E3U43_014232</name>
</gene>